<protein>
    <recommendedName>
        <fullName evidence="1">DBB domain-containing protein</fullName>
    </recommendedName>
</protein>
<comment type="caution">
    <text evidence="2">The sequence shown here is derived from an EMBL/GenBank/DDBJ whole genome shotgun (WGS) entry which is preliminary data.</text>
</comment>
<dbReference type="OrthoDB" id="8192811at2759"/>
<organism evidence="2 3">
    <name type="scientific">Scyliorhinus torazame</name>
    <name type="common">Cloudy catshark</name>
    <name type="synonym">Catulus torazame</name>
    <dbReference type="NCBI Taxonomy" id="75743"/>
    <lineage>
        <taxon>Eukaryota</taxon>
        <taxon>Metazoa</taxon>
        <taxon>Chordata</taxon>
        <taxon>Craniata</taxon>
        <taxon>Vertebrata</taxon>
        <taxon>Chondrichthyes</taxon>
        <taxon>Elasmobranchii</taxon>
        <taxon>Galeomorphii</taxon>
        <taxon>Galeoidea</taxon>
        <taxon>Carcharhiniformes</taxon>
        <taxon>Scyliorhinidae</taxon>
        <taxon>Scyliorhinus</taxon>
    </lineage>
</organism>
<dbReference type="Gene3D" id="1.25.40.20">
    <property type="entry name" value="Ankyrin repeat-containing domain"/>
    <property type="match status" value="1"/>
</dbReference>
<dbReference type="PROSITE" id="PS51376">
    <property type="entry name" value="DBB"/>
    <property type="match status" value="1"/>
</dbReference>
<sequence length="115" mass="13037">AFHIIPYNRDTLDKLLTESLRRNMPANGLHIFGINQLEEADLSTTQRDEELPTLLHFAASYGLKNLTALLLQCPGALQAYSVANRQGDYPNNMAEKNGYADLRQFMDEYVVRAHL</sequence>
<proteinExistence type="predicted"/>
<feature type="non-terminal residue" evidence="2">
    <location>
        <position position="1"/>
    </location>
</feature>
<reference evidence="2 3" key="1">
    <citation type="journal article" date="2018" name="Nat. Ecol. Evol.">
        <title>Shark genomes provide insights into elasmobranch evolution and the origin of vertebrates.</title>
        <authorList>
            <person name="Hara Y"/>
            <person name="Yamaguchi K"/>
            <person name="Onimaru K"/>
            <person name="Kadota M"/>
            <person name="Koyanagi M"/>
            <person name="Keeley SD"/>
            <person name="Tatsumi K"/>
            <person name="Tanaka K"/>
            <person name="Motone F"/>
            <person name="Kageyama Y"/>
            <person name="Nozu R"/>
            <person name="Adachi N"/>
            <person name="Nishimura O"/>
            <person name="Nakagawa R"/>
            <person name="Tanegashima C"/>
            <person name="Kiyatake I"/>
            <person name="Matsumoto R"/>
            <person name="Murakumo K"/>
            <person name="Nishida K"/>
            <person name="Terakita A"/>
            <person name="Kuratani S"/>
            <person name="Sato K"/>
            <person name="Hyodo S Kuraku.S."/>
        </authorList>
    </citation>
    <scope>NUCLEOTIDE SEQUENCE [LARGE SCALE GENOMIC DNA]</scope>
</reference>
<accession>A0A401QFK5</accession>
<keyword evidence="3" id="KW-1185">Reference proteome</keyword>
<dbReference type="PANTHER" id="PTHR16267:SF12">
    <property type="entry name" value="PHOSPHOINOSITIDE 3-KINASE ADAPTER PROTEIN 1"/>
    <property type="match status" value="1"/>
</dbReference>
<evidence type="ECO:0000313" key="3">
    <source>
        <dbReference type="Proteomes" id="UP000288216"/>
    </source>
</evidence>
<evidence type="ECO:0000313" key="2">
    <source>
        <dbReference type="EMBL" id="GCB84144.1"/>
    </source>
</evidence>
<gene>
    <name evidence="2" type="ORF">scyTo_0024593</name>
</gene>
<dbReference type="SUPFAM" id="SSF48403">
    <property type="entry name" value="Ankyrin repeat"/>
    <property type="match status" value="1"/>
</dbReference>
<feature type="domain" description="DBB" evidence="1">
    <location>
        <begin position="1"/>
        <end position="32"/>
    </location>
</feature>
<dbReference type="InterPro" id="IPR017893">
    <property type="entry name" value="DBB_domain"/>
</dbReference>
<dbReference type="EMBL" id="BFAA01050791">
    <property type="protein sequence ID" value="GCB84144.1"/>
    <property type="molecule type" value="Genomic_DNA"/>
</dbReference>
<dbReference type="GO" id="GO:0005829">
    <property type="term" value="C:cytosol"/>
    <property type="evidence" value="ECO:0007669"/>
    <property type="project" value="TreeGrafter"/>
</dbReference>
<dbReference type="STRING" id="75743.A0A401QFK5"/>
<dbReference type="AlphaFoldDB" id="A0A401QFK5"/>
<dbReference type="Pfam" id="PF14545">
    <property type="entry name" value="DBB"/>
    <property type="match status" value="1"/>
</dbReference>
<name>A0A401QFK5_SCYTO</name>
<dbReference type="Proteomes" id="UP000288216">
    <property type="component" value="Unassembled WGS sequence"/>
</dbReference>
<evidence type="ECO:0000259" key="1">
    <source>
        <dbReference type="PROSITE" id="PS51376"/>
    </source>
</evidence>
<dbReference type="PANTHER" id="PTHR16267">
    <property type="entry name" value="BANK1/PIK3AP1 FAMILY MEMBER"/>
    <property type="match status" value="1"/>
</dbReference>
<dbReference type="InterPro" id="IPR036770">
    <property type="entry name" value="Ankyrin_rpt-contain_sf"/>
</dbReference>
<dbReference type="InterPro" id="IPR052446">
    <property type="entry name" value="B-cell_PI3K-Signaling_Adptrs"/>
</dbReference>
<dbReference type="GO" id="GO:0036312">
    <property type="term" value="F:phosphatidylinositol 3-kinase regulatory subunit binding"/>
    <property type="evidence" value="ECO:0007669"/>
    <property type="project" value="TreeGrafter"/>
</dbReference>
<dbReference type="GO" id="GO:0005102">
    <property type="term" value="F:signaling receptor binding"/>
    <property type="evidence" value="ECO:0007669"/>
    <property type="project" value="TreeGrafter"/>
</dbReference>